<dbReference type="Proteomes" id="UP000619238">
    <property type="component" value="Unassembled WGS sequence"/>
</dbReference>
<dbReference type="RefSeq" id="WP_187563030.1">
    <property type="nucleotide sequence ID" value="NZ_JACGWS010000009.1"/>
</dbReference>
<reference evidence="1 2" key="1">
    <citation type="submission" date="2020-07" db="EMBL/GenBank/DDBJ databases">
        <title>Description of Kordia aestuariivivens sp. nov., isolated from a tidal flat.</title>
        <authorList>
            <person name="Park S."/>
            <person name="Yoon J.-H."/>
        </authorList>
    </citation>
    <scope>NUCLEOTIDE SEQUENCE [LARGE SCALE GENOMIC DNA]</scope>
    <source>
        <strain evidence="1 2">YSTF-M3</strain>
    </source>
</reference>
<dbReference type="EMBL" id="JACGWS010000009">
    <property type="protein sequence ID" value="MBC8755988.1"/>
    <property type="molecule type" value="Genomic_DNA"/>
</dbReference>
<evidence type="ECO:0000313" key="1">
    <source>
        <dbReference type="EMBL" id="MBC8755988.1"/>
    </source>
</evidence>
<name>A0ABR7QBU8_9FLAO</name>
<proteinExistence type="predicted"/>
<sequence length="117" mass="13923">MIKLPYLLTGYLKPIRLRLLNSKNVIKIDFKKTLNLNFTTHKNAVQILMDLPTIKMKRNHLHTKPHLNIRLSTKLEVFSVNQVLKNQSSRLLEFLEEHKEVTKQQTINNYKNYRNNV</sequence>
<comment type="caution">
    <text evidence="1">The sequence shown here is derived from an EMBL/GenBank/DDBJ whole genome shotgun (WGS) entry which is preliminary data.</text>
</comment>
<keyword evidence="2" id="KW-1185">Reference proteome</keyword>
<protein>
    <submittedName>
        <fullName evidence="1">Uncharacterized protein</fullName>
    </submittedName>
</protein>
<evidence type="ECO:0000313" key="2">
    <source>
        <dbReference type="Proteomes" id="UP000619238"/>
    </source>
</evidence>
<gene>
    <name evidence="1" type="ORF">H2O64_15020</name>
</gene>
<accession>A0ABR7QBU8</accession>
<organism evidence="1 2">
    <name type="scientific">Kordia aestuariivivens</name>
    <dbReference type="NCBI Taxonomy" id="2759037"/>
    <lineage>
        <taxon>Bacteria</taxon>
        <taxon>Pseudomonadati</taxon>
        <taxon>Bacteroidota</taxon>
        <taxon>Flavobacteriia</taxon>
        <taxon>Flavobacteriales</taxon>
        <taxon>Flavobacteriaceae</taxon>
        <taxon>Kordia</taxon>
    </lineage>
</organism>